<dbReference type="Proteomes" id="UP000218172">
    <property type="component" value="Unassembled WGS sequence"/>
</dbReference>
<dbReference type="PANTHER" id="PTHR34472:SF1">
    <property type="entry name" value="SULFUR CARRIER PROTEIN THIS"/>
    <property type="match status" value="1"/>
</dbReference>
<gene>
    <name evidence="1" type="primary">thiS</name>
    <name evidence="1" type="ORF">COC19_03865</name>
</gene>
<dbReference type="Gene3D" id="3.10.20.30">
    <property type="match status" value="1"/>
</dbReference>
<dbReference type="Pfam" id="PF02597">
    <property type="entry name" value="ThiS"/>
    <property type="match status" value="1"/>
</dbReference>
<comment type="caution">
    <text evidence="1">The sequence shown here is derived from an EMBL/GenBank/DDBJ whole genome shotgun (WGS) entry which is preliminary data.</text>
</comment>
<dbReference type="InterPro" id="IPR010035">
    <property type="entry name" value="Thi_S"/>
</dbReference>
<sequence length="66" mass="7270">MEITVNGDILHFDTPANIPQLITRLELSNVKIAIELNKQILPRSEYAQKSLQEGDILEIVQAIGGG</sequence>
<dbReference type="EMBL" id="NVQR01000053">
    <property type="protein sequence ID" value="PCH61875.1"/>
    <property type="molecule type" value="Genomic_DNA"/>
</dbReference>
<accession>A0A2A4MP57</accession>
<name>A0A2A4MP57_9GAMM</name>
<dbReference type="InterPro" id="IPR003749">
    <property type="entry name" value="ThiS/MoaD-like"/>
</dbReference>
<dbReference type="AlphaFoldDB" id="A0A2A4MP57"/>
<evidence type="ECO:0000313" key="2">
    <source>
        <dbReference type="Proteomes" id="UP000218172"/>
    </source>
</evidence>
<protein>
    <submittedName>
        <fullName evidence="1">Thiamine biosynthesis protein ThiS</fullName>
    </submittedName>
</protein>
<proteinExistence type="predicted"/>
<dbReference type="InterPro" id="IPR016155">
    <property type="entry name" value="Mopterin_synth/thiamin_S_b"/>
</dbReference>
<dbReference type="PANTHER" id="PTHR34472">
    <property type="entry name" value="SULFUR CARRIER PROTEIN THIS"/>
    <property type="match status" value="1"/>
</dbReference>
<dbReference type="NCBIfam" id="TIGR01683">
    <property type="entry name" value="thiS"/>
    <property type="match status" value="1"/>
</dbReference>
<dbReference type="InterPro" id="IPR012675">
    <property type="entry name" value="Beta-grasp_dom_sf"/>
</dbReference>
<dbReference type="CDD" id="cd00565">
    <property type="entry name" value="Ubl_ThiS"/>
    <property type="match status" value="1"/>
</dbReference>
<dbReference type="SUPFAM" id="SSF54285">
    <property type="entry name" value="MoaD/ThiS"/>
    <property type="match status" value="1"/>
</dbReference>
<reference evidence="2" key="1">
    <citation type="submission" date="2017-08" db="EMBL/GenBank/DDBJ databases">
        <title>A dynamic microbial community with high functional redundancy inhabits the cold, oxic subseafloor aquifer.</title>
        <authorList>
            <person name="Tully B.J."/>
            <person name="Wheat C.G."/>
            <person name="Glazer B.T."/>
            <person name="Huber J.A."/>
        </authorList>
    </citation>
    <scope>NUCLEOTIDE SEQUENCE [LARGE SCALE GENOMIC DNA]</scope>
</reference>
<evidence type="ECO:0000313" key="1">
    <source>
        <dbReference type="EMBL" id="PCH61875.1"/>
    </source>
</evidence>
<organism evidence="1 2">
    <name type="scientific">SAR86 cluster bacterium</name>
    <dbReference type="NCBI Taxonomy" id="2030880"/>
    <lineage>
        <taxon>Bacteria</taxon>
        <taxon>Pseudomonadati</taxon>
        <taxon>Pseudomonadota</taxon>
        <taxon>Gammaproteobacteria</taxon>
        <taxon>SAR86 cluster</taxon>
    </lineage>
</organism>